<keyword evidence="3" id="KW-0158">Chromosome</keyword>
<keyword evidence="5" id="KW-0469">Meiosis</keyword>
<dbReference type="SUPFAM" id="SSF56019">
    <property type="entry name" value="The spindle assembly checkpoint protein mad2"/>
    <property type="match status" value="1"/>
</dbReference>
<evidence type="ECO:0000256" key="5">
    <source>
        <dbReference type="ARBA" id="ARBA00023254"/>
    </source>
</evidence>
<keyword evidence="9" id="KW-1185">Reference proteome</keyword>
<dbReference type="Pfam" id="PF02301">
    <property type="entry name" value="HORMA"/>
    <property type="match status" value="1"/>
</dbReference>
<evidence type="ECO:0000256" key="2">
    <source>
        <dbReference type="ARBA" id="ARBA00004286"/>
    </source>
</evidence>
<feature type="region of interest" description="Disordered" evidence="6">
    <location>
        <begin position="275"/>
        <end position="299"/>
    </location>
</feature>
<dbReference type="InterPro" id="IPR051294">
    <property type="entry name" value="HORMA_MeioticProgression"/>
</dbReference>
<dbReference type="GO" id="GO:0051321">
    <property type="term" value="P:meiotic cell cycle"/>
    <property type="evidence" value="ECO:0007669"/>
    <property type="project" value="UniProtKB-KW"/>
</dbReference>
<dbReference type="Gene3D" id="3.30.900.10">
    <property type="entry name" value="HORMA domain"/>
    <property type="match status" value="1"/>
</dbReference>
<dbReference type="Proteomes" id="UP000886520">
    <property type="component" value="Chromosome 19"/>
</dbReference>
<keyword evidence="4" id="KW-0539">Nucleus</keyword>
<comment type="subcellular location">
    <subcellularLocation>
        <location evidence="2">Chromosome</location>
    </subcellularLocation>
    <subcellularLocation>
        <location evidence="1">Nucleus</location>
    </subcellularLocation>
</comment>
<dbReference type="OrthoDB" id="1928087at2759"/>
<dbReference type="EMBL" id="JABFUD020000019">
    <property type="protein sequence ID" value="KAI5065156.1"/>
    <property type="molecule type" value="Genomic_DNA"/>
</dbReference>
<evidence type="ECO:0000256" key="3">
    <source>
        <dbReference type="ARBA" id="ARBA00022454"/>
    </source>
</evidence>
<dbReference type="AlphaFoldDB" id="A0A9D4ZA13"/>
<organism evidence="8 9">
    <name type="scientific">Adiantum capillus-veneris</name>
    <name type="common">Maidenhair fern</name>
    <dbReference type="NCBI Taxonomy" id="13818"/>
    <lineage>
        <taxon>Eukaryota</taxon>
        <taxon>Viridiplantae</taxon>
        <taxon>Streptophyta</taxon>
        <taxon>Embryophyta</taxon>
        <taxon>Tracheophyta</taxon>
        <taxon>Polypodiopsida</taxon>
        <taxon>Polypodiidae</taxon>
        <taxon>Polypodiales</taxon>
        <taxon>Pteridineae</taxon>
        <taxon>Pteridaceae</taxon>
        <taxon>Vittarioideae</taxon>
        <taxon>Adiantum</taxon>
    </lineage>
</organism>
<sequence length="653" mass="74262">MAVCGEEFKLKSGASRPKLHSSYIAVFNAMGMAAAAVKEAPLITEHHSLQLTRNLLRIAIFHISYIRGLFPDAYFRDTHVESLDMKVKKLLPMDLESRRLIDWMEKGVYDALKMKYLKTMLFTLCEGEDGPALEEYSFSFNYSTTSEEVSMQVTKNGHVQKTLITGSGAEMNHEQMRKSACKMMRTLVTLMHTLDGVPEERTILVKLYYYDDLTPAEYEPPFFRSCTFDDKKQWLKPPLRIKAGEVNSEFITFSLKVKSTLDPCGDEIDQDSTCAAASSSVSEASTDSDNGDQDCESKDIQDDTEICTSKLLTLADATEHLLEDDDVTQDLKQEMSNLEIFREWVLCRPGAIFHITDILANFPEISEQHTEELLRCMVKEEFLVDLGKDNYKINNQKAQVDDYYEAEKGQPCEDETQKEMTQEDPLYLKALYYALTLEYITISHLQSSLGKNVNFLATRKLIERMVNEGYVEATPVNRKTGRRVIHSEKTSKKLQELKDVFNSPEPLLDQVNQKAHELEKLTLDASPNYVCLQELQGTYAEDMDVSTCGVLQSFGSELTRQGAASPLALAHKEDQIVSSADPKISKRANSRESHLNKHSPDGIFSPSKQKLWSKRGFQFCGSQETWEKDPPRKASMVEEPIYQKEKRICRDSK</sequence>
<dbReference type="InterPro" id="IPR003511">
    <property type="entry name" value="HORMA_dom"/>
</dbReference>
<dbReference type="InterPro" id="IPR036570">
    <property type="entry name" value="HORMA_dom_sf"/>
</dbReference>
<name>A0A9D4ZA13_ADICA</name>
<evidence type="ECO:0000259" key="7">
    <source>
        <dbReference type="PROSITE" id="PS50815"/>
    </source>
</evidence>
<dbReference type="GO" id="GO:0005634">
    <property type="term" value="C:nucleus"/>
    <property type="evidence" value="ECO:0007669"/>
    <property type="project" value="UniProtKB-SubCell"/>
</dbReference>
<dbReference type="PROSITE" id="PS50815">
    <property type="entry name" value="HORMA"/>
    <property type="match status" value="1"/>
</dbReference>
<comment type="caution">
    <text evidence="8">The sequence shown here is derived from an EMBL/GenBank/DDBJ whole genome shotgun (WGS) entry which is preliminary data.</text>
</comment>
<dbReference type="InterPro" id="IPR036388">
    <property type="entry name" value="WH-like_DNA-bd_sf"/>
</dbReference>
<dbReference type="PANTHER" id="PTHR48225">
    <property type="entry name" value="HORMA DOMAIN-CONTAINING PROTEIN 1"/>
    <property type="match status" value="1"/>
</dbReference>
<reference evidence="8" key="1">
    <citation type="submission" date="2021-01" db="EMBL/GenBank/DDBJ databases">
        <title>Adiantum capillus-veneris genome.</title>
        <authorList>
            <person name="Fang Y."/>
            <person name="Liao Q."/>
        </authorList>
    </citation>
    <scope>NUCLEOTIDE SEQUENCE</scope>
    <source>
        <strain evidence="8">H3</strain>
        <tissue evidence="8">Leaf</tissue>
    </source>
</reference>
<accession>A0A9D4ZA13</accession>
<protein>
    <recommendedName>
        <fullName evidence="7">HORMA domain-containing protein</fullName>
    </recommendedName>
</protein>
<evidence type="ECO:0000256" key="6">
    <source>
        <dbReference type="SAM" id="MobiDB-lite"/>
    </source>
</evidence>
<evidence type="ECO:0000256" key="4">
    <source>
        <dbReference type="ARBA" id="ARBA00023242"/>
    </source>
</evidence>
<evidence type="ECO:0000313" key="8">
    <source>
        <dbReference type="EMBL" id="KAI5065156.1"/>
    </source>
</evidence>
<evidence type="ECO:0000313" key="9">
    <source>
        <dbReference type="Proteomes" id="UP000886520"/>
    </source>
</evidence>
<gene>
    <name evidence="8" type="ORF">GOP47_0019851</name>
</gene>
<proteinExistence type="predicted"/>
<feature type="region of interest" description="Disordered" evidence="6">
    <location>
        <begin position="576"/>
        <end position="609"/>
    </location>
</feature>
<dbReference type="Gene3D" id="1.10.10.10">
    <property type="entry name" value="Winged helix-like DNA-binding domain superfamily/Winged helix DNA-binding domain"/>
    <property type="match status" value="1"/>
</dbReference>
<dbReference type="GO" id="GO:0005694">
    <property type="term" value="C:chromosome"/>
    <property type="evidence" value="ECO:0007669"/>
    <property type="project" value="UniProtKB-SubCell"/>
</dbReference>
<feature type="compositionally biased region" description="Low complexity" evidence="6">
    <location>
        <begin position="275"/>
        <end position="288"/>
    </location>
</feature>
<evidence type="ECO:0000256" key="1">
    <source>
        <dbReference type="ARBA" id="ARBA00004123"/>
    </source>
</evidence>
<dbReference type="PANTHER" id="PTHR48225:SF7">
    <property type="entry name" value="MEIOSIS-SPECIFIC PROTEIN HOP1"/>
    <property type="match status" value="1"/>
</dbReference>
<feature type="domain" description="HORMA" evidence="7">
    <location>
        <begin position="46"/>
        <end position="257"/>
    </location>
</feature>
<feature type="compositionally biased region" description="Basic and acidic residues" evidence="6">
    <location>
        <begin position="589"/>
        <end position="600"/>
    </location>
</feature>